<name>A0AAW1RPG1_9CHLO</name>
<feature type="coiled-coil region" evidence="8">
    <location>
        <begin position="922"/>
        <end position="986"/>
    </location>
</feature>
<dbReference type="Pfam" id="PF00856">
    <property type="entry name" value="SET"/>
    <property type="match status" value="1"/>
</dbReference>
<dbReference type="InterPro" id="IPR001214">
    <property type="entry name" value="SET_dom"/>
</dbReference>
<feature type="region of interest" description="Disordered" evidence="9">
    <location>
        <begin position="1114"/>
        <end position="1225"/>
    </location>
</feature>
<evidence type="ECO:0000313" key="11">
    <source>
        <dbReference type="EMBL" id="KAK9835061.1"/>
    </source>
</evidence>
<proteinExistence type="inferred from homology"/>
<dbReference type="InterPro" id="IPR027640">
    <property type="entry name" value="Kinesin-like_fam"/>
</dbReference>
<dbReference type="CDD" id="cd20071">
    <property type="entry name" value="SET_SMYD"/>
    <property type="match status" value="1"/>
</dbReference>
<feature type="compositionally biased region" description="Basic and acidic residues" evidence="9">
    <location>
        <begin position="857"/>
        <end position="870"/>
    </location>
</feature>
<dbReference type="Proteomes" id="UP001445335">
    <property type="component" value="Unassembled WGS sequence"/>
</dbReference>
<evidence type="ECO:0000256" key="2">
    <source>
        <dbReference type="ARBA" id="ARBA00022490"/>
    </source>
</evidence>
<feature type="domain" description="Kinesin motor" evidence="10">
    <location>
        <begin position="23"/>
        <end position="371"/>
    </location>
</feature>
<dbReference type="SUPFAM" id="SSF82199">
    <property type="entry name" value="SET domain"/>
    <property type="match status" value="1"/>
</dbReference>
<dbReference type="GO" id="GO:0051231">
    <property type="term" value="P:spindle elongation"/>
    <property type="evidence" value="ECO:0007669"/>
    <property type="project" value="TreeGrafter"/>
</dbReference>
<dbReference type="GO" id="GO:0008017">
    <property type="term" value="F:microtubule binding"/>
    <property type="evidence" value="ECO:0007669"/>
    <property type="project" value="InterPro"/>
</dbReference>
<dbReference type="SUPFAM" id="SSF52540">
    <property type="entry name" value="P-loop containing nucleoside triphosphate hydrolases"/>
    <property type="match status" value="1"/>
</dbReference>
<evidence type="ECO:0000256" key="8">
    <source>
        <dbReference type="SAM" id="Coils"/>
    </source>
</evidence>
<dbReference type="InterPro" id="IPR019821">
    <property type="entry name" value="Kinesin_motor_CS"/>
</dbReference>
<dbReference type="Pfam" id="PF25764">
    <property type="entry name" value="KIF21A_4th"/>
    <property type="match status" value="1"/>
</dbReference>
<dbReference type="PROSITE" id="PS00411">
    <property type="entry name" value="KINESIN_MOTOR_1"/>
    <property type="match status" value="1"/>
</dbReference>
<comment type="caution">
    <text evidence="11">The sequence shown here is derived from an EMBL/GenBank/DDBJ whole genome shotgun (WGS) entry which is preliminary data.</text>
</comment>
<evidence type="ECO:0000256" key="3">
    <source>
        <dbReference type="ARBA" id="ARBA00022741"/>
    </source>
</evidence>
<keyword evidence="6 7" id="KW-0505">Motor protein</keyword>
<sequence length="1928" mass="202414">MEELEAVSAEPSARDAEAGEECAVCVCVHVRPLIEQEVLEGCQECLKVTPGQPQVCTGPHSFTFDHVYGGGGASPELLYEQCIQPLVAGLFSGFNATCLAYGQTGSGKTYTMGSSFSPEGAPSGVIPRVMDTIFERIAAASDASFAVRVGFVEIIMEEIRDLLVHEGAPPSAVHIREVRGGGVCLVGAAEKEVSCKAEMAAVLEQGSLLRATAATGMNKRSSRSHAIFTITLEQRRCLPAPGGAAGGLSGDEGDGGDSADDEAAVEDYLCAKMHLVDLAGSERLKRTKAEGARQAEGININRGLLELGNVIKALAAREAHVPYRNTKLTRMLQDSLGGNSRTVMIACVSPADINVEESLNTLRYASRARNIRNKPVVNRDPNAAQVAQLRQENARLRAEAAVLRRRVAASENGAAPPAWEAGGVGRPDTLLQAALAELQAQAAGLEVDNARMRLELEAVRQELVETSEQLIIAQAARDRNALRIQQLSRTAAAEGVHAGGNAARLTSSLTGDKENAIPGGAGGEGEGGDSDGDLIQGYLARIARLEKEVRRLRQVQRCSGSAILSARRQSRALSGGLAGTNGSPAAGGLPVSPLLLPGDAAVARLDMGAAEAGGDGRGGGGDEPGEGSGGDSDGLADDEEFAVEEEAHRAEQARAAGRLDALQRALEGKEAEMVRLAGGEGRVSALKAQFDAALAQLAEERNALQRERSQLVQRIASLLEASEEDRLRLQHHYRERLAATDAKMKEVRAKERRAAQLEALQRRSQEKCSHLQADIQAIKQQKVALARQIAQSAKEFADWRRRREREIATLRRAGVRQQAQVHRLEAVQAKQAAVLRRKTEEADAARRRLKEMVEVHRAARSEADARRERSASAAAARPGAPAGPECQPNAGAPLLRDERARREWLEHELGLACQSHELQRVLEGEKALRAEAARRLADLQRQATLGRSSRPQAALAADAAALEAQVQQHSAQIAETQEVLMRAKAEEEARVGSSGDGAAAARRWTGVRGVVEARSLLKTLFRAASHYKAQAYEAAGEAVEAREEAEMLRLQLDCAREEREGALRATAAAQAGLAAALAAQAEDEPLMLPAPAESAQHEALDAEVASLLQEIDALPDDSAGAPPEEPDTLPGTAQAEGPMPAPAAAAPAAAGPGDGERAEGLDTAEGEAEEDEEEDEEEEEEDEWEPGVATPWRGRRALPRAGARSLSGGSASAASGGGVCTPTTSQRVEQASAEAPVLMAINAARRRAGQPAAARLTVPLLKEHLRGKVIGGVEWRPGSKKRDDLVADFRGSMGLRSAASTMQRDAPPVPDPPASARGGWAARGEAMEREEAASRAAATAAAATAAAGGEGASAATTPVASFYRQQSSAARAREVPLGLMGTPARGWTGFEAGYDAGCGPAAAWLREPPNSRSPGGRPASFAVDCAASLPASPAPPLPPPPRLVLGLLSANADEAGAPPDAGQMRQAQEVKEEGKTPPANLLTVTAAEPYLLWRVAHTAKLGRRAVAKRDVAPGELVLREAGAATIVRHRFLGRVCCVCFNELPANLAAQPTQEYKHFCGKPLPLLRCGLADVAALVTHWARAAPEWRVAVSAACHELASAAAAAGGYAPGTPEQLQDLAACVNTNAHGVGTANEANADMGLGLFPALSMLNHSCRPNCVFAGVGGEMHVRPIPAGAQLTVAYVNLLEPRAVRRAELAATKHFTCACERCCEPLETSADRLLEAVPCRAVGCKGELLEQHPASSYFSAPPPPAAPPPWRCTVCGAEVPGSNASGSGPGDMVARSAALWQEARSTLALRGHAAARPLLEALTGMAPRQLGPHHVHVLDSRMLLVNAARAAGDATAAARELGAVLATMDAVVGVPTPELGNLAALQGELLLERAETHRHACQPARALSQAGAGCLGEGASGHNARNLLLARSVNQQWTAT</sequence>
<feature type="binding site" evidence="7">
    <location>
        <begin position="102"/>
        <end position="109"/>
    </location>
    <ligand>
        <name>ATP</name>
        <dbReference type="ChEBI" id="CHEBI:30616"/>
    </ligand>
</feature>
<evidence type="ECO:0000259" key="10">
    <source>
        <dbReference type="PROSITE" id="PS50067"/>
    </source>
</evidence>
<dbReference type="Gene3D" id="3.40.850.10">
    <property type="entry name" value="Kinesin motor domain"/>
    <property type="match status" value="1"/>
</dbReference>
<feature type="coiled-coil region" evidence="8">
    <location>
        <begin position="652"/>
        <end position="721"/>
    </location>
</feature>
<comment type="similarity">
    <text evidence="7">Belongs to the TRAFAC class myosin-kinesin ATPase superfamily. Kinesin family.</text>
</comment>
<evidence type="ECO:0000256" key="6">
    <source>
        <dbReference type="ARBA" id="ARBA00023175"/>
    </source>
</evidence>
<feature type="compositionally biased region" description="Low complexity" evidence="9">
    <location>
        <begin position="871"/>
        <end position="885"/>
    </location>
</feature>
<dbReference type="PANTHER" id="PTHR47969">
    <property type="entry name" value="CHROMOSOME-ASSOCIATED KINESIN KIF4A-RELATED"/>
    <property type="match status" value="1"/>
</dbReference>
<evidence type="ECO:0000256" key="1">
    <source>
        <dbReference type="ARBA" id="ARBA00004496"/>
    </source>
</evidence>
<evidence type="ECO:0000256" key="9">
    <source>
        <dbReference type="SAM" id="MobiDB-lite"/>
    </source>
</evidence>
<feature type="compositionally biased region" description="Low complexity" evidence="9">
    <location>
        <begin position="1199"/>
        <end position="1214"/>
    </location>
</feature>
<evidence type="ECO:0000256" key="7">
    <source>
        <dbReference type="PROSITE-ProRule" id="PRU00283"/>
    </source>
</evidence>
<comment type="subcellular location">
    <subcellularLocation>
        <location evidence="1">Cytoplasm</location>
    </subcellularLocation>
</comment>
<dbReference type="Gene3D" id="2.170.270.10">
    <property type="entry name" value="SET domain"/>
    <property type="match status" value="1"/>
</dbReference>
<dbReference type="InterPro" id="IPR011990">
    <property type="entry name" value="TPR-like_helical_dom_sf"/>
</dbReference>
<feature type="coiled-coil region" evidence="8">
    <location>
        <begin position="1038"/>
        <end position="1065"/>
    </location>
</feature>
<keyword evidence="12" id="KW-1185">Reference proteome</keyword>
<dbReference type="GO" id="GO:0003777">
    <property type="term" value="F:microtubule motor activity"/>
    <property type="evidence" value="ECO:0007669"/>
    <property type="project" value="InterPro"/>
</dbReference>
<feature type="region of interest" description="Disordered" evidence="9">
    <location>
        <begin position="1297"/>
        <end position="1335"/>
    </location>
</feature>
<dbReference type="InterPro" id="IPR027417">
    <property type="entry name" value="P-loop_NTPase"/>
</dbReference>
<keyword evidence="4 7" id="KW-0067">ATP-binding</keyword>
<dbReference type="InterPro" id="IPR036961">
    <property type="entry name" value="Kinesin_motor_dom_sf"/>
</dbReference>
<feature type="region of interest" description="Disordered" evidence="9">
    <location>
        <begin position="510"/>
        <end position="530"/>
    </location>
</feature>
<dbReference type="PANTHER" id="PTHR47969:SF15">
    <property type="entry name" value="CHROMOSOME-ASSOCIATED KINESIN KIF4A-RELATED"/>
    <property type="match status" value="1"/>
</dbReference>
<feature type="compositionally biased region" description="Low complexity" evidence="9">
    <location>
        <begin position="1133"/>
        <end position="1151"/>
    </location>
</feature>
<dbReference type="EMBL" id="JALJOU010000030">
    <property type="protein sequence ID" value="KAK9835061.1"/>
    <property type="molecule type" value="Genomic_DNA"/>
</dbReference>
<accession>A0AAW1RPG1</accession>
<feature type="region of interest" description="Disordered" evidence="9">
    <location>
        <begin position="857"/>
        <end position="892"/>
    </location>
</feature>
<dbReference type="Pfam" id="PF00225">
    <property type="entry name" value="Kinesin"/>
    <property type="match status" value="1"/>
</dbReference>
<gene>
    <name evidence="11" type="ORF">WJX81_008045</name>
</gene>
<protein>
    <recommendedName>
        <fullName evidence="10">Kinesin motor domain-containing protein</fullName>
    </recommendedName>
</protein>
<dbReference type="Gene3D" id="1.25.40.10">
    <property type="entry name" value="Tetratricopeptide repeat domain"/>
    <property type="match status" value="1"/>
</dbReference>
<reference evidence="11 12" key="1">
    <citation type="journal article" date="2024" name="Nat. Commun.">
        <title>Phylogenomics reveals the evolutionary origins of lichenization in chlorophyte algae.</title>
        <authorList>
            <person name="Puginier C."/>
            <person name="Libourel C."/>
            <person name="Otte J."/>
            <person name="Skaloud P."/>
            <person name="Haon M."/>
            <person name="Grisel S."/>
            <person name="Petersen M."/>
            <person name="Berrin J.G."/>
            <person name="Delaux P.M."/>
            <person name="Dal Grande F."/>
            <person name="Keller J."/>
        </authorList>
    </citation>
    <scope>NUCLEOTIDE SEQUENCE [LARGE SCALE GENOMIC DNA]</scope>
    <source>
        <strain evidence="11 12">SAG 245.80</strain>
    </source>
</reference>
<evidence type="ECO:0000313" key="12">
    <source>
        <dbReference type="Proteomes" id="UP001445335"/>
    </source>
</evidence>
<evidence type="ECO:0000256" key="5">
    <source>
        <dbReference type="ARBA" id="ARBA00023054"/>
    </source>
</evidence>
<dbReference type="GO" id="GO:0005875">
    <property type="term" value="C:microtubule associated complex"/>
    <property type="evidence" value="ECO:0007669"/>
    <property type="project" value="TreeGrafter"/>
</dbReference>
<dbReference type="SMART" id="SM00129">
    <property type="entry name" value="KISc"/>
    <property type="match status" value="1"/>
</dbReference>
<dbReference type="GO" id="GO:0005737">
    <property type="term" value="C:cytoplasm"/>
    <property type="evidence" value="ECO:0007669"/>
    <property type="project" value="UniProtKB-SubCell"/>
</dbReference>
<evidence type="ECO:0000256" key="4">
    <source>
        <dbReference type="ARBA" id="ARBA00022840"/>
    </source>
</evidence>
<dbReference type="PRINTS" id="PR00380">
    <property type="entry name" value="KINESINHEAVY"/>
</dbReference>
<feature type="coiled-coil region" evidence="8">
    <location>
        <begin position="747"/>
        <end position="795"/>
    </location>
</feature>
<feature type="compositionally biased region" description="Low complexity" evidence="9">
    <location>
        <begin position="1314"/>
        <end position="1324"/>
    </location>
</feature>
<dbReference type="PROSITE" id="PS50067">
    <property type="entry name" value="KINESIN_MOTOR_2"/>
    <property type="match status" value="1"/>
</dbReference>
<keyword evidence="5 8" id="KW-0175">Coiled coil</keyword>
<dbReference type="GO" id="GO:0007018">
    <property type="term" value="P:microtubule-based movement"/>
    <property type="evidence" value="ECO:0007669"/>
    <property type="project" value="InterPro"/>
</dbReference>
<feature type="compositionally biased region" description="Gly residues" evidence="9">
    <location>
        <begin position="611"/>
        <end position="632"/>
    </location>
</feature>
<dbReference type="InterPro" id="IPR046341">
    <property type="entry name" value="SET_dom_sf"/>
</dbReference>
<keyword evidence="2" id="KW-0963">Cytoplasm</keyword>
<organism evidence="11 12">
    <name type="scientific">Elliptochloris bilobata</name>
    <dbReference type="NCBI Taxonomy" id="381761"/>
    <lineage>
        <taxon>Eukaryota</taxon>
        <taxon>Viridiplantae</taxon>
        <taxon>Chlorophyta</taxon>
        <taxon>core chlorophytes</taxon>
        <taxon>Trebouxiophyceae</taxon>
        <taxon>Trebouxiophyceae incertae sedis</taxon>
        <taxon>Elliptochloris clade</taxon>
        <taxon>Elliptochloris</taxon>
    </lineage>
</organism>
<dbReference type="GO" id="GO:0005524">
    <property type="term" value="F:ATP binding"/>
    <property type="evidence" value="ECO:0007669"/>
    <property type="project" value="UniProtKB-UniRule"/>
</dbReference>
<keyword evidence="3 7" id="KW-0547">Nucleotide-binding</keyword>
<dbReference type="InterPro" id="IPR001752">
    <property type="entry name" value="Kinesin_motor_dom"/>
</dbReference>
<dbReference type="GO" id="GO:0007052">
    <property type="term" value="P:mitotic spindle organization"/>
    <property type="evidence" value="ECO:0007669"/>
    <property type="project" value="TreeGrafter"/>
</dbReference>
<feature type="compositionally biased region" description="Acidic residues" evidence="9">
    <location>
        <begin position="1162"/>
        <end position="1185"/>
    </location>
</feature>
<feature type="region of interest" description="Disordered" evidence="9">
    <location>
        <begin position="610"/>
        <end position="636"/>
    </location>
</feature>
<feature type="region of interest" description="Disordered" evidence="9">
    <location>
        <begin position="1454"/>
        <end position="1477"/>
    </location>
</feature>
<feature type="coiled-coil region" evidence="8">
    <location>
        <begin position="435"/>
        <end position="476"/>
    </location>
</feature>